<dbReference type="EMBL" id="LLXI01001991">
    <property type="protein sequence ID" value="PKY55864.1"/>
    <property type="molecule type" value="Genomic_DNA"/>
</dbReference>
<gene>
    <name evidence="1" type="ORF">RhiirA4_427835</name>
</gene>
<dbReference type="Proteomes" id="UP000234323">
    <property type="component" value="Unassembled WGS sequence"/>
</dbReference>
<organism evidence="1 2">
    <name type="scientific">Rhizophagus irregularis</name>
    <dbReference type="NCBI Taxonomy" id="588596"/>
    <lineage>
        <taxon>Eukaryota</taxon>
        <taxon>Fungi</taxon>
        <taxon>Fungi incertae sedis</taxon>
        <taxon>Mucoromycota</taxon>
        <taxon>Glomeromycotina</taxon>
        <taxon>Glomeromycetes</taxon>
        <taxon>Glomerales</taxon>
        <taxon>Glomeraceae</taxon>
        <taxon>Rhizophagus</taxon>
    </lineage>
</organism>
<reference evidence="1 2" key="1">
    <citation type="submission" date="2015-10" db="EMBL/GenBank/DDBJ databases">
        <title>Genome analyses suggest a sexual origin of heterokaryosis in a supposedly ancient asexual fungus.</title>
        <authorList>
            <person name="Ropars J."/>
            <person name="Sedzielewska K."/>
            <person name="Noel J."/>
            <person name="Charron P."/>
            <person name="Farinelli L."/>
            <person name="Marton T."/>
            <person name="Kruger M."/>
            <person name="Pelin A."/>
            <person name="Brachmann A."/>
            <person name="Corradi N."/>
        </authorList>
    </citation>
    <scope>NUCLEOTIDE SEQUENCE [LARGE SCALE GENOMIC DNA]</scope>
    <source>
        <strain evidence="1 2">A4</strain>
    </source>
</reference>
<evidence type="ECO:0000313" key="2">
    <source>
        <dbReference type="Proteomes" id="UP000234323"/>
    </source>
</evidence>
<evidence type="ECO:0000313" key="1">
    <source>
        <dbReference type="EMBL" id="PKY55864.1"/>
    </source>
</evidence>
<protein>
    <submittedName>
        <fullName evidence="1">Uncharacterized protein</fullName>
    </submittedName>
</protein>
<keyword evidence="2" id="KW-1185">Reference proteome</keyword>
<dbReference type="AlphaFoldDB" id="A0A2I1HAF6"/>
<comment type="caution">
    <text evidence="1">The sequence shown here is derived from an EMBL/GenBank/DDBJ whole genome shotgun (WGS) entry which is preliminary data.</text>
</comment>
<accession>A0A2I1HAF6</accession>
<sequence>MDTLKKYNYKANKRKDNITKEPKVNEKYCTDVKGMSECDRQKTKIKVIKEIEKCINAWDKLVIANKKIDTEMRRDYDVMEKAGAKVHRFTDLCNAGITLDNNKESMIYDGLEDNKKLAIVKVQLEKEKNRLLSDLDNIVLHEQSMEIVKNIENREKLMTSDLKEMIIRIMDKRKGQIKIDSCLQIQGDRVKMITNHEDVKKEVKEHFRNWTSGVKENSTKVNMRKDGGSTTSKLRKSTSKYTLTYATR</sequence>
<proteinExistence type="predicted"/>
<dbReference type="VEuPathDB" id="FungiDB:RhiirFUN_013386"/>
<name>A0A2I1HAF6_9GLOM</name>
<dbReference type="VEuPathDB" id="FungiDB:FUN_012088"/>